<dbReference type="AlphaFoldDB" id="A0A098B954"/>
<protein>
    <submittedName>
        <fullName evidence="1">Sir2-like protein</fullName>
    </submittedName>
</protein>
<sequence length="286" mass="32973">MSKVSWPENLIEELAYRRCILFLGSGISATAKNDEGKSPETWGNFLNNIKNLIINPKPEDIDFIDKMLRQENYLLALQVIYDLSDPGAYSKYLKDNFSRGRFSPSPLHLAIKQIDSKIVITTNFDKIYDNLCNEDGYVKYDYQKTKSIISNIKSPENIIIKAHGTIDDTDEIIFTAQQYYEKQAANPDFYALLEALFMTNTVLFLGYSLNDPDINLVMQSIRNTSSSHCPHYIVIKEGTPKHIIKHWERTYNVSCLHYGPNHENLEENIEELKNLVLGLREDRQIP</sequence>
<organism evidence="1">
    <name type="scientific">Desulfitobacterium hafniense</name>
    <name type="common">Desulfitobacterium frappieri</name>
    <dbReference type="NCBI Taxonomy" id="49338"/>
    <lineage>
        <taxon>Bacteria</taxon>
        <taxon>Bacillati</taxon>
        <taxon>Bacillota</taxon>
        <taxon>Clostridia</taxon>
        <taxon>Eubacteriales</taxon>
        <taxon>Desulfitobacteriaceae</taxon>
        <taxon>Desulfitobacterium</taxon>
    </lineage>
</organism>
<dbReference type="PATRIC" id="fig|49338.4.peg.5393"/>
<evidence type="ECO:0000313" key="1">
    <source>
        <dbReference type="EMBL" id="CDX04897.1"/>
    </source>
</evidence>
<dbReference type="RefSeq" id="WP_208926499.1">
    <property type="nucleotide sequence ID" value="NZ_LK996017.1"/>
</dbReference>
<reference evidence="1" key="1">
    <citation type="submission" date="2014-07" db="EMBL/GenBank/DDBJ databases">
        <authorList>
            <person name="Hornung V.Bastian."/>
        </authorList>
    </citation>
    <scope>NUCLEOTIDE SEQUENCE</scope>
    <source>
        <strain evidence="1">PCE-S</strain>
    </source>
</reference>
<proteinExistence type="predicted"/>
<name>A0A098B954_DESHA</name>
<dbReference type="Gene3D" id="3.40.50.1220">
    <property type="entry name" value="TPP-binding domain"/>
    <property type="match status" value="1"/>
</dbReference>
<gene>
    <name evidence="1" type="ORF">DPCES_5011</name>
</gene>
<accession>A0A098B954</accession>
<dbReference type="SUPFAM" id="SSF52467">
    <property type="entry name" value="DHS-like NAD/FAD-binding domain"/>
    <property type="match status" value="1"/>
</dbReference>
<dbReference type="EMBL" id="LK996017">
    <property type="protein sequence ID" value="CDX04897.1"/>
    <property type="molecule type" value="Genomic_DNA"/>
</dbReference>
<dbReference type="InterPro" id="IPR029035">
    <property type="entry name" value="DHS-like_NAD/FAD-binding_dom"/>
</dbReference>
<dbReference type="Pfam" id="PF13289">
    <property type="entry name" value="SIR2_2"/>
    <property type="match status" value="1"/>
</dbReference>